<evidence type="ECO:0000256" key="3">
    <source>
        <dbReference type="ARBA" id="ARBA00050776"/>
    </source>
</evidence>
<keyword evidence="6" id="KW-1185">Reference proteome</keyword>
<comment type="catalytic activity">
    <reaction evidence="3">
        <text>(sulfur carrier)-H + L-cysteine = (sulfur carrier)-SH + L-alanine</text>
        <dbReference type="Rhea" id="RHEA:43892"/>
        <dbReference type="Rhea" id="RHEA-COMP:14737"/>
        <dbReference type="Rhea" id="RHEA-COMP:14739"/>
        <dbReference type="ChEBI" id="CHEBI:29917"/>
        <dbReference type="ChEBI" id="CHEBI:35235"/>
        <dbReference type="ChEBI" id="CHEBI:57972"/>
        <dbReference type="ChEBI" id="CHEBI:64428"/>
        <dbReference type="EC" id="2.8.1.7"/>
    </reaction>
</comment>
<dbReference type="InterPro" id="IPR015422">
    <property type="entry name" value="PyrdxlP-dep_Trfase_small"/>
</dbReference>
<dbReference type="SUPFAM" id="SSF53383">
    <property type="entry name" value="PLP-dependent transferases"/>
    <property type="match status" value="1"/>
</dbReference>
<evidence type="ECO:0000256" key="2">
    <source>
        <dbReference type="ARBA" id="ARBA00006490"/>
    </source>
</evidence>
<feature type="domain" description="Aminotransferase class V" evidence="4">
    <location>
        <begin position="2"/>
        <end position="129"/>
    </location>
</feature>
<proteinExistence type="inferred from homology"/>
<gene>
    <name evidence="5" type="ORF">LV75_006533</name>
</gene>
<comment type="similarity">
    <text evidence="2">Belongs to the class-V pyridoxal-phosphate-dependent aminotransferase family. NifS/IscS subfamily.</text>
</comment>
<dbReference type="Pfam" id="PF00266">
    <property type="entry name" value="Aminotran_5"/>
    <property type="match status" value="1"/>
</dbReference>
<protein>
    <submittedName>
        <fullName evidence="5">Aminotransferase class-V</fullName>
    </submittedName>
</protein>
<dbReference type="Proteomes" id="UP001205185">
    <property type="component" value="Unassembled WGS sequence"/>
</dbReference>
<dbReference type="InterPro" id="IPR015424">
    <property type="entry name" value="PyrdxlP-dep_Trfase"/>
</dbReference>
<dbReference type="InterPro" id="IPR015421">
    <property type="entry name" value="PyrdxlP-dep_Trfase_major"/>
</dbReference>
<dbReference type="GO" id="GO:0008483">
    <property type="term" value="F:transaminase activity"/>
    <property type="evidence" value="ECO:0007669"/>
    <property type="project" value="UniProtKB-KW"/>
</dbReference>
<dbReference type="RefSeq" id="WP_253891196.1">
    <property type="nucleotide sequence ID" value="NZ_JAMTCO010000020.1"/>
</dbReference>
<accession>A0ABT1IMV5</accession>
<keyword evidence="5" id="KW-0032">Aminotransferase</keyword>
<evidence type="ECO:0000313" key="6">
    <source>
        <dbReference type="Proteomes" id="UP001205185"/>
    </source>
</evidence>
<evidence type="ECO:0000259" key="4">
    <source>
        <dbReference type="Pfam" id="PF00266"/>
    </source>
</evidence>
<comment type="caution">
    <text evidence="5">The sequence shown here is derived from an EMBL/GenBank/DDBJ whole genome shotgun (WGS) entry which is preliminary data.</text>
</comment>
<dbReference type="PANTHER" id="PTHR11601">
    <property type="entry name" value="CYSTEINE DESULFURYLASE FAMILY MEMBER"/>
    <property type="match status" value="1"/>
</dbReference>
<keyword evidence="5" id="KW-0808">Transferase</keyword>
<sequence>MTYLDHAATTPILPEAVAALTGALSSHGNASSLHSSGRRARRAVEEARESIAAALGARPSEVVFTSGGTESDNLAIKGIYWARRAADPARNRVLVSAVEHHAVLDAALWLAEHDGAELAHIAAHGEHEPTNALFSRLELADGPLFAYEVARLRQPPRQVVLAACELALNYVRPGDEALGYAGALLASGVRTVVAATSRVGDEAAATAMVTYHQRLTAGLTPARALAESIAEDPFRRPFICLGAG</sequence>
<dbReference type="EMBL" id="JAMTCO010000020">
    <property type="protein sequence ID" value="MCP2274001.1"/>
    <property type="molecule type" value="Genomic_DNA"/>
</dbReference>
<organism evidence="5 6">
    <name type="scientific">Actinokineospora diospyrosa</name>
    <dbReference type="NCBI Taxonomy" id="103728"/>
    <lineage>
        <taxon>Bacteria</taxon>
        <taxon>Bacillati</taxon>
        <taxon>Actinomycetota</taxon>
        <taxon>Actinomycetes</taxon>
        <taxon>Pseudonocardiales</taxon>
        <taxon>Pseudonocardiaceae</taxon>
        <taxon>Actinokineospora</taxon>
    </lineage>
</organism>
<reference evidence="5 6" key="1">
    <citation type="submission" date="2022-06" db="EMBL/GenBank/DDBJ databases">
        <title>Genomic Encyclopedia of Archaeal and Bacterial Type Strains, Phase II (KMG-II): from individual species to whole genera.</title>
        <authorList>
            <person name="Goeker M."/>
        </authorList>
    </citation>
    <scope>NUCLEOTIDE SEQUENCE [LARGE SCALE GENOMIC DNA]</scope>
    <source>
        <strain evidence="5 6">DSM 44255</strain>
    </source>
</reference>
<name>A0ABT1IMV5_9PSEU</name>
<dbReference type="PANTHER" id="PTHR11601:SF34">
    <property type="entry name" value="CYSTEINE DESULFURASE"/>
    <property type="match status" value="1"/>
</dbReference>
<evidence type="ECO:0000256" key="1">
    <source>
        <dbReference type="ARBA" id="ARBA00001933"/>
    </source>
</evidence>
<dbReference type="Gene3D" id="3.90.1150.10">
    <property type="entry name" value="Aspartate Aminotransferase, domain 1"/>
    <property type="match status" value="1"/>
</dbReference>
<comment type="cofactor">
    <cofactor evidence="1">
        <name>pyridoxal 5'-phosphate</name>
        <dbReference type="ChEBI" id="CHEBI:597326"/>
    </cofactor>
</comment>
<dbReference type="InterPro" id="IPR000192">
    <property type="entry name" value="Aminotrans_V_dom"/>
</dbReference>
<evidence type="ECO:0000313" key="5">
    <source>
        <dbReference type="EMBL" id="MCP2274001.1"/>
    </source>
</evidence>
<dbReference type="Gene3D" id="3.40.640.10">
    <property type="entry name" value="Type I PLP-dependent aspartate aminotransferase-like (Major domain)"/>
    <property type="match status" value="1"/>
</dbReference>
<dbReference type="Gene3D" id="1.10.260.50">
    <property type="match status" value="1"/>
</dbReference>